<keyword evidence="1" id="KW-0472">Membrane</keyword>
<protein>
    <submittedName>
        <fullName evidence="3">Putative PE family protein</fullName>
    </submittedName>
</protein>
<dbReference type="InterPro" id="IPR000084">
    <property type="entry name" value="PE-PGRS_N"/>
</dbReference>
<gene>
    <name evidence="3" type="ORF">SHTP_3745</name>
</gene>
<name>A0A1B4Y6N4_MYCUL</name>
<evidence type="ECO:0000313" key="4">
    <source>
        <dbReference type="Proteomes" id="UP000218067"/>
    </source>
</evidence>
<keyword evidence="1" id="KW-1133">Transmembrane helix</keyword>
<reference evidence="3 4" key="1">
    <citation type="submission" date="2016-08" db="EMBL/GenBank/DDBJ databases">
        <title>Complete genome sequence of Mycobacterium shinshuense, a subspecies of M. ulcerans.</title>
        <authorList>
            <person name="Yoshida M."/>
            <person name="Ogura Y."/>
            <person name="Hayashi T."/>
            <person name="Hoshino Y."/>
        </authorList>
    </citation>
    <scope>NUCLEOTIDE SEQUENCE [LARGE SCALE GENOMIC DNA]</scope>
    <source>
        <strain evidence="4">ATCC 33728</strain>
    </source>
</reference>
<dbReference type="EMBL" id="AP017624">
    <property type="protein sequence ID" value="BAV42724.1"/>
    <property type="molecule type" value="Genomic_DNA"/>
</dbReference>
<dbReference type="AlphaFoldDB" id="A0A1B4Y6N4"/>
<dbReference type="Gene3D" id="1.10.287.850">
    <property type="entry name" value="HP0062-like domain"/>
    <property type="match status" value="1"/>
</dbReference>
<dbReference type="Proteomes" id="UP000218067">
    <property type="component" value="Chromosome"/>
</dbReference>
<evidence type="ECO:0000256" key="1">
    <source>
        <dbReference type="SAM" id="Phobius"/>
    </source>
</evidence>
<evidence type="ECO:0000259" key="2">
    <source>
        <dbReference type="Pfam" id="PF00934"/>
    </source>
</evidence>
<keyword evidence="1" id="KW-0812">Transmembrane</keyword>
<evidence type="ECO:0000313" key="3">
    <source>
        <dbReference type="EMBL" id="BAV42724.1"/>
    </source>
</evidence>
<accession>A0A1B4Y6N4</accession>
<organism evidence="3 4">
    <name type="scientific">Mycobacterium ulcerans subsp. shinshuense</name>
    <dbReference type="NCBI Taxonomy" id="1124626"/>
    <lineage>
        <taxon>Bacteria</taxon>
        <taxon>Bacillati</taxon>
        <taxon>Actinomycetota</taxon>
        <taxon>Actinomycetes</taxon>
        <taxon>Mycobacteriales</taxon>
        <taxon>Mycobacteriaceae</taxon>
        <taxon>Mycobacterium</taxon>
        <taxon>Mycobacterium ulcerans group</taxon>
    </lineage>
</organism>
<feature type="transmembrane region" description="Helical" evidence="1">
    <location>
        <begin position="147"/>
        <end position="168"/>
    </location>
</feature>
<proteinExistence type="predicted"/>
<dbReference type="InterPro" id="IPR038332">
    <property type="entry name" value="PPE_sf"/>
</dbReference>
<feature type="domain" description="PE" evidence="2">
    <location>
        <begin position="4"/>
        <end position="94"/>
    </location>
</feature>
<dbReference type="RefSeq" id="WP_096371492.1">
    <property type="nucleotide sequence ID" value="NZ_AP017624.1"/>
</dbReference>
<sequence>MSDVMVAPELVAAAANDYAKIGVLLGEAHAAAAASTVELLPAAADEVSAGIAHLFSEHAEDYQKVASQAVAFHDRFAAQVNASAGGYASAEAANAVSLQALFDNPHLVVVAAGTAVSNALSGLSAGVKSAWDLLWRYGGQYVATSLAQVASSALFFLLIAFVGLYSLVNGRPYVFI</sequence>
<dbReference type="SUPFAM" id="SSF140459">
    <property type="entry name" value="PE/PPE dimer-like"/>
    <property type="match status" value="1"/>
</dbReference>
<dbReference type="Pfam" id="PF00934">
    <property type="entry name" value="PE"/>
    <property type="match status" value="1"/>
</dbReference>
<dbReference type="GeneID" id="93438323"/>